<dbReference type="InterPro" id="IPR045260">
    <property type="entry name" value="Sec12-like"/>
</dbReference>
<evidence type="ECO:0000256" key="10">
    <source>
        <dbReference type="ARBA" id="ARBA00023136"/>
    </source>
</evidence>
<dbReference type="GO" id="GO:0006888">
    <property type="term" value="P:endoplasmic reticulum to Golgi vesicle-mediated transport"/>
    <property type="evidence" value="ECO:0007669"/>
    <property type="project" value="TreeGrafter"/>
</dbReference>
<keyword evidence="5" id="KW-0677">Repeat</keyword>
<dbReference type="Gene3D" id="2.130.10.10">
    <property type="entry name" value="YVTN repeat-like/Quinoprotein amine dehydrogenase"/>
    <property type="match status" value="1"/>
</dbReference>
<keyword evidence="7" id="KW-0931">ER-Golgi transport</keyword>
<evidence type="ECO:0000313" key="14">
    <source>
        <dbReference type="WBParaSite" id="MBELARI_LOCUS18696"/>
    </source>
</evidence>
<dbReference type="InterPro" id="IPR036322">
    <property type="entry name" value="WD40_repeat_dom_sf"/>
</dbReference>
<dbReference type="Pfam" id="PF00400">
    <property type="entry name" value="WD40"/>
    <property type="match status" value="2"/>
</dbReference>
<keyword evidence="10 12" id="KW-0472">Membrane</keyword>
<dbReference type="PANTHER" id="PTHR23284:SF0">
    <property type="entry name" value="PROLACTIN REGULATORY ELEMENT-BINDING PROTEIN"/>
    <property type="match status" value="1"/>
</dbReference>
<keyword evidence="2" id="KW-0813">Transport</keyword>
<reference evidence="14" key="1">
    <citation type="submission" date="2024-02" db="UniProtKB">
        <authorList>
            <consortium name="WormBaseParasite"/>
        </authorList>
    </citation>
    <scope>IDENTIFICATION</scope>
</reference>
<sequence length="431" mass="47552">MGSGLSSKKKPPPVIASCKAPIYSVKRMGPRHLFVAGGGGAAKTGVLNNMEALLLMFDSKGTFPVTANLTTQFSTGSFATMNLDLIPYGPPQAGVYRIAAGHDQYCDIYETIGFNVDANATASKNLNLGFKIREVARLTTDERVENAYQKCVRFDRSRGGQRLATGGSDGHIRIWDIKALDSNRDPRIRHEPIVDISAHLSDVDDIDLSQDGSIVASVGDGKAFLWDTHTGRKIFEVPLPNDFQGKYRVRSLRFVPHDGNRYVFVVAYNQIQRTSKSNCYLGLWVFSKERNQEKIIMLREIAKQAISSLTVSSCGDYTGVGTLGGSVGIFDTHDLKPLLWNFDTHGIFVTGLEFIERQANDIVADDNGKLQKYPGPAASWKVALVSLSADQTVQLHTVPIPTATSLADTLFWVSLWTFFIQMLFLFIKAYL</sequence>
<name>A0AAF3J668_9BILA</name>
<evidence type="ECO:0000313" key="13">
    <source>
        <dbReference type="Proteomes" id="UP000887575"/>
    </source>
</evidence>
<dbReference type="GO" id="GO:0005085">
    <property type="term" value="F:guanyl-nucleotide exchange factor activity"/>
    <property type="evidence" value="ECO:0007669"/>
    <property type="project" value="InterPro"/>
</dbReference>
<evidence type="ECO:0000256" key="9">
    <source>
        <dbReference type="ARBA" id="ARBA00022989"/>
    </source>
</evidence>
<evidence type="ECO:0000256" key="6">
    <source>
        <dbReference type="ARBA" id="ARBA00022824"/>
    </source>
</evidence>
<feature type="repeat" description="WD" evidence="11">
    <location>
        <begin position="160"/>
        <end position="185"/>
    </location>
</feature>
<keyword evidence="8" id="KW-0653">Protein transport</keyword>
<evidence type="ECO:0000256" key="5">
    <source>
        <dbReference type="ARBA" id="ARBA00022737"/>
    </source>
</evidence>
<dbReference type="InterPro" id="IPR015943">
    <property type="entry name" value="WD40/YVTN_repeat-like_dom_sf"/>
</dbReference>
<dbReference type="SMART" id="SM00320">
    <property type="entry name" value="WD40"/>
    <property type="match status" value="3"/>
</dbReference>
<keyword evidence="6" id="KW-0256">Endoplasmic reticulum</keyword>
<dbReference type="InterPro" id="IPR019775">
    <property type="entry name" value="WD40_repeat_CS"/>
</dbReference>
<evidence type="ECO:0000256" key="12">
    <source>
        <dbReference type="SAM" id="Phobius"/>
    </source>
</evidence>
<dbReference type="PROSITE" id="PS00678">
    <property type="entry name" value="WD_REPEATS_1"/>
    <property type="match status" value="2"/>
</dbReference>
<dbReference type="SUPFAM" id="SSF50978">
    <property type="entry name" value="WD40 repeat-like"/>
    <property type="match status" value="1"/>
</dbReference>
<dbReference type="WBParaSite" id="MBELARI_LOCUS18696">
    <property type="protein sequence ID" value="MBELARI_LOCUS18696"/>
    <property type="gene ID" value="MBELARI_LOCUS18696"/>
</dbReference>
<keyword evidence="4 12" id="KW-0812">Transmembrane</keyword>
<comment type="subcellular location">
    <subcellularLocation>
        <location evidence="1">Endoplasmic reticulum membrane</location>
        <topology evidence="1">Single-pass membrane protein</topology>
    </subcellularLocation>
</comment>
<dbReference type="GO" id="GO:0015031">
    <property type="term" value="P:protein transport"/>
    <property type="evidence" value="ECO:0007669"/>
    <property type="project" value="UniProtKB-KW"/>
</dbReference>
<keyword evidence="13" id="KW-1185">Reference proteome</keyword>
<evidence type="ECO:0000256" key="1">
    <source>
        <dbReference type="ARBA" id="ARBA00004389"/>
    </source>
</evidence>
<evidence type="ECO:0000256" key="11">
    <source>
        <dbReference type="PROSITE-ProRule" id="PRU00221"/>
    </source>
</evidence>
<dbReference type="GO" id="GO:0005789">
    <property type="term" value="C:endoplasmic reticulum membrane"/>
    <property type="evidence" value="ECO:0007669"/>
    <property type="project" value="UniProtKB-SubCell"/>
</dbReference>
<proteinExistence type="predicted"/>
<organism evidence="13 14">
    <name type="scientific">Mesorhabditis belari</name>
    <dbReference type="NCBI Taxonomy" id="2138241"/>
    <lineage>
        <taxon>Eukaryota</taxon>
        <taxon>Metazoa</taxon>
        <taxon>Ecdysozoa</taxon>
        <taxon>Nematoda</taxon>
        <taxon>Chromadorea</taxon>
        <taxon>Rhabditida</taxon>
        <taxon>Rhabditina</taxon>
        <taxon>Rhabditomorpha</taxon>
        <taxon>Rhabditoidea</taxon>
        <taxon>Rhabditidae</taxon>
        <taxon>Mesorhabditinae</taxon>
        <taxon>Mesorhabditis</taxon>
    </lineage>
</organism>
<feature type="transmembrane region" description="Helical" evidence="12">
    <location>
        <begin position="409"/>
        <end position="427"/>
    </location>
</feature>
<evidence type="ECO:0000256" key="3">
    <source>
        <dbReference type="ARBA" id="ARBA00022574"/>
    </source>
</evidence>
<protein>
    <submittedName>
        <fullName evidence="14">Prolactin regulatory element-binding protein</fullName>
    </submittedName>
</protein>
<feature type="repeat" description="WD" evidence="11">
    <location>
        <begin position="196"/>
        <end position="236"/>
    </location>
</feature>
<dbReference type="AlphaFoldDB" id="A0AAF3J668"/>
<accession>A0AAF3J668</accession>
<evidence type="ECO:0000256" key="4">
    <source>
        <dbReference type="ARBA" id="ARBA00022692"/>
    </source>
</evidence>
<evidence type="ECO:0000256" key="2">
    <source>
        <dbReference type="ARBA" id="ARBA00022448"/>
    </source>
</evidence>
<dbReference type="Proteomes" id="UP000887575">
    <property type="component" value="Unassembled WGS sequence"/>
</dbReference>
<evidence type="ECO:0000256" key="7">
    <source>
        <dbReference type="ARBA" id="ARBA00022892"/>
    </source>
</evidence>
<dbReference type="InterPro" id="IPR001680">
    <property type="entry name" value="WD40_rpt"/>
</dbReference>
<dbReference type="GO" id="GO:0003400">
    <property type="term" value="P:regulation of COPII vesicle coating"/>
    <property type="evidence" value="ECO:0007669"/>
    <property type="project" value="TreeGrafter"/>
</dbReference>
<dbReference type="PANTHER" id="PTHR23284">
    <property type="entry name" value="PROLACTIN REGULATORY ELEMENT BINDING PROTEIN"/>
    <property type="match status" value="1"/>
</dbReference>
<keyword evidence="9 12" id="KW-1133">Transmembrane helix</keyword>
<dbReference type="PROSITE" id="PS50082">
    <property type="entry name" value="WD_REPEATS_2"/>
    <property type="match status" value="2"/>
</dbReference>
<keyword evidence="3 11" id="KW-0853">WD repeat</keyword>
<evidence type="ECO:0000256" key="8">
    <source>
        <dbReference type="ARBA" id="ARBA00022927"/>
    </source>
</evidence>